<dbReference type="EMBL" id="KN416643">
    <property type="protein sequence ID" value="KHG20776.1"/>
    <property type="molecule type" value="Genomic_DNA"/>
</dbReference>
<gene>
    <name evidence="1" type="ORF">F383_03363</name>
</gene>
<dbReference type="AlphaFoldDB" id="A0A0B0PBT4"/>
<proteinExistence type="predicted"/>
<evidence type="ECO:0000313" key="2">
    <source>
        <dbReference type="Proteomes" id="UP000032142"/>
    </source>
</evidence>
<accession>A0A0B0PBT4</accession>
<protein>
    <submittedName>
        <fullName evidence="1">Uncharacterized protein</fullName>
    </submittedName>
</protein>
<dbReference type="Proteomes" id="UP000032142">
    <property type="component" value="Unassembled WGS sequence"/>
</dbReference>
<organism evidence="1 2">
    <name type="scientific">Gossypium arboreum</name>
    <name type="common">Tree cotton</name>
    <name type="synonym">Gossypium nanking</name>
    <dbReference type="NCBI Taxonomy" id="29729"/>
    <lineage>
        <taxon>Eukaryota</taxon>
        <taxon>Viridiplantae</taxon>
        <taxon>Streptophyta</taxon>
        <taxon>Embryophyta</taxon>
        <taxon>Tracheophyta</taxon>
        <taxon>Spermatophyta</taxon>
        <taxon>Magnoliopsida</taxon>
        <taxon>eudicotyledons</taxon>
        <taxon>Gunneridae</taxon>
        <taxon>Pentapetalae</taxon>
        <taxon>rosids</taxon>
        <taxon>malvids</taxon>
        <taxon>Malvales</taxon>
        <taxon>Malvaceae</taxon>
        <taxon>Malvoideae</taxon>
        <taxon>Gossypium</taxon>
    </lineage>
</organism>
<name>A0A0B0PBT4_GOSAR</name>
<keyword evidence="2" id="KW-1185">Reference proteome</keyword>
<evidence type="ECO:0000313" key="1">
    <source>
        <dbReference type="EMBL" id="KHG20776.1"/>
    </source>
</evidence>
<reference evidence="2" key="1">
    <citation type="submission" date="2014-09" db="EMBL/GenBank/DDBJ databases">
        <authorList>
            <person name="Mudge J."/>
            <person name="Ramaraj T."/>
            <person name="Lindquist I.E."/>
            <person name="Bharti A.K."/>
            <person name="Sundararajan A."/>
            <person name="Cameron C.T."/>
            <person name="Woodward J.E."/>
            <person name="May G.D."/>
            <person name="Brubaker C."/>
            <person name="Broadhvest J."/>
            <person name="Wilkins T.A."/>
        </authorList>
    </citation>
    <scope>NUCLEOTIDE SEQUENCE</scope>
    <source>
        <strain evidence="2">cv. AKA8401</strain>
    </source>
</reference>
<sequence>MVYFVVLARDVVCNDHDIIYAFVTTNKHITHNNKKKFIT</sequence>